<dbReference type="PROSITE" id="PS00893">
    <property type="entry name" value="NUDIX_BOX"/>
    <property type="match status" value="1"/>
</dbReference>
<protein>
    <submittedName>
        <fullName evidence="5">NUDIX domain-containing protein</fullName>
    </submittedName>
</protein>
<dbReference type="PANTHER" id="PTHR43046:SF14">
    <property type="entry name" value="MUTT_NUDIX FAMILY PROTEIN"/>
    <property type="match status" value="1"/>
</dbReference>
<dbReference type="Pfam" id="PF00293">
    <property type="entry name" value="NUDIX"/>
    <property type="match status" value="1"/>
</dbReference>
<dbReference type="InterPro" id="IPR000086">
    <property type="entry name" value="NUDIX_hydrolase_dom"/>
</dbReference>
<dbReference type="InterPro" id="IPR020084">
    <property type="entry name" value="NUDIX_hydrolase_CS"/>
</dbReference>
<dbReference type="PANTHER" id="PTHR43046">
    <property type="entry name" value="GDP-MANNOSE MANNOSYL HYDROLASE"/>
    <property type="match status" value="1"/>
</dbReference>
<dbReference type="AlphaFoldDB" id="A0AAC9QYI4"/>
<sequence length="167" mass="19612">MERGAQTTGDITYCVGNRRFNFRAAALMIHEDRLLVMRDRRNPYCYLPGGRVSFGETAEEALRRELLEEMGLDLKIERLAWVAETFFTDDMSREHFHEIGFYYVVDAADENLLRQGEAFEHIEDNGNQLKFSWIPLDAVPQAYLYPIFIRDCIRDIPEQVEHIVVYE</sequence>
<evidence type="ECO:0000313" key="6">
    <source>
        <dbReference type="Proteomes" id="UP000192391"/>
    </source>
</evidence>
<dbReference type="Gene3D" id="3.90.79.10">
    <property type="entry name" value="Nucleoside Triphosphate Pyrophosphohydrolase"/>
    <property type="match status" value="1"/>
</dbReference>
<comment type="similarity">
    <text evidence="3">Belongs to the Nudix hydrolase family.</text>
</comment>
<evidence type="ECO:0000256" key="1">
    <source>
        <dbReference type="ARBA" id="ARBA00001946"/>
    </source>
</evidence>
<feature type="domain" description="Nudix hydrolase" evidence="4">
    <location>
        <begin position="17"/>
        <end position="158"/>
    </location>
</feature>
<evidence type="ECO:0000256" key="2">
    <source>
        <dbReference type="ARBA" id="ARBA00022801"/>
    </source>
</evidence>
<keyword evidence="2 3" id="KW-0378">Hydrolase</keyword>
<dbReference type="KEGG" id="elim:B2M23_15310"/>
<dbReference type="GO" id="GO:0016787">
    <property type="term" value="F:hydrolase activity"/>
    <property type="evidence" value="ECO:0007669"/>
    <property type="project" value="UniProtKB-KW"/>
</dbReference>
<reference evidence="6" key="1">
    <citation type="journal article" date="2017" name="Sci. Rep.">
        <title>Determination of the Genome and Primary Transcriptome of Syngas Fermenting Eubacterium limosum ATCC 8486.</title>
        <authorList>
            <person name="Song Y."/>
            <person name="Shin J."/>
            <person name="Jeong Y."/>
            <person name="Jin S."/>
            <person name="Lee J.K."/>
            <person name="Kim D.R."/>
            <person name="Kim S.C."/>
            <person name="Cho S."/>
            <person name="Cho B.K."/>
        </authorList>
    </citation>
    <scope>NUCLEOTIDE SEQUENCE [LARGE SCALE GENOMIC DNA]</scope>
    <source>
        <strain evidence="6">ATCC 8486</strain>
    </source>
</reference>
<dbReference type="InterPro" id="IPR015797">
    <property type="entry name" value="NUDIX_hydrolase-like_dom_sf"/>
</dbReference>
<gene>
    <name evidence="5" type="ORF">B2M23_15310</name>
</gene>
<organism evidence="5 6">
    <name type="scientific">Eubacterium limosum</name>
    <dbReference type="NCBI Taxonomy" id="1736"/>
    <lineage>
        <taxon>Bacteria</taxon>
        <taxon>Bacillati</taxon>
        <taxon>Bacillota</taxon>
        <taxon>Clostridia</taxon>
        <taxon>Eubacteriales</taxon>
        <taxon>Eubacteriaceae</taxon>
        <taxon>Eubacterium</taxon>
    </lineage>
</organism>
<name>A0AAC9QYI4_EUBLI</name>
<evidence type="ECO:0000259" key="4">
    <source>
        <dbReference type="PROSITE" id="PS51462"/>
    </source>
</evidence>
<dbReference type="Proteomes" id="UP000192391">
    <property type="component" value="Chromosome"/>
</dbReference>
<proteinExistence type="inferred from homology"/>
<dbReference type="PROSITE" id="PS51462">
    <property type="entry name" value="NUDIX"/>
    <property type="match status" value="1"/>
</dbReference>
<evidence type="ECO:0000256" key="3">
    <source>
        <dbReference type="RuleBase" id="RU003476"/>
    </source>
</evidence>
<accession>A0AAC9QYI4</accession>
<comment type="cofactor">
    <cofactor evidence="1">
        <name>Mg(2+)</name>
        <dbReference type="ChEBI" id="CHEBI:18420"/>
    </cofactor>
</comment>
<dbReference type="InterPro" id="IPR020476">
    <property type="entry name" value="Nudix_hydrolase"/>
</dbReference>
<dbReference type="PRINTS" id="PR00502">
    <property type="entry name" value="NUDIXFAMILY"/>
</dbReference>
<dbReference type="CDD" id="cd04688">
    <property type="entry name" value="NUDIX_Hydrolase"/>
    <property type="match status" value="1"/>
</dbReference>
<dbReference type="EMBL" id="CP019962">
    <property type="protein sequence ID" value="ARD68000.1"/>
    <property type="molecule type" value="Genomic_DNA"/>
</dbReference>
<dbReference type="SUPFAM" id="SSF55811">
    <property type="entry name" value="Nudix"/>
    <property type="match status" value="1"/>
</dbReference>
<evidence type="ECO:0000313" key="5">
    <source>
        <dbReference type="EMBL" id="ARD68000.1"/>
    </source>
</evidence>